<comment type="caution">
    <text evidence="1">The sequence shown here is derived from an EMBL/GenBank/DDBJ whole genome shotgun (WGS) entry which is preliminary data.</text>
</comment>
<dbReference type="Proteomes" id="UP001148838">
    <property type="component" value="Unassembled WGS sequence"/>
</dbReference>
<reference evidence="1 2" key="1">
    <citation type="journal article" date="2022" name="Allergy">
        <title>Genome assembly and annotation of Periplaneta americana reveal a comprehensive cockroach allergen profile.</title>
        <authorList>
            <person name="Wang L."/>
            <person name="Xiong Q."/>
            <person name="Saelim N."/>
            <person name="Wang L."/>
            <person name="Nong W."/>
            <person name="Wan A.T."/>
            <person name="Shi M."/>
            <person name="Liu X."/>
            <person name="Cao Q."/>
            <person name="Hui J.H.L."/>
            <person name="Sookrung N."/>
            <person name="Leung T.F."/>
            <person name="Tungtrongchitr A."/>
            <person name="Tsui S.K.W."/>
        </authorList>
    </citation>
    <scope>NUCLEOTIDE SEQUENCE [LARGE SCALE GENOMIC DNA]</scope>
    <source>
        <strain evidence="1">PWHHKU_190912</strain>
    </source>
</reference>
<keyword evidence="2" id="KW-1185">Reference proteome</keyword>
<sequence>MAGLCEGGNEPLGFLKASNVAWIRHPQHNPQFRRRAPRHSIGLHLPVRDLDLRNEQAKVWGIPNQFSDPEMSASGVHAHCGKNVLVCHHA</sequence>
<gene>
    <name evidence="1" type="ORF">ANN_02716</name>
</gene>
<accession>A0ABQ8TX40</accession>
<dbReference type="EMBL" id="JAJSOF020000001">
    <property type="protein sequence ID" value="KAJ4451255.1"/>
    <property type="molecule type" value="Genomic_DNA"/>
</dbReference>
<evidence type="ECO:0000313" key="1">
    <source>
        <dbReference type="EMBL" id="KAJ4451255.1"/>
    </source>
</evidence>
<proteinExistence type="predicted"/>
<evidence type="ECO:0000313" key="2">
    <source>
        <dbReference type="Proteomes" id="UP001148838"/>
    </source>
</evidence>
<name>A0ABQ8TX40_PERAM</name>
<organism evidence="1 2">
    <name type="scientific">Periplaneta americana</name>
    <name type="common">American cockroach</name>
    <name type="synonym">Blatta americana</name>
    <dbReference type="NCBI Taxonomy" id="6978"/>
    <lineage>
        <taxon>Eukaryota</taxon>
        <taxon>Metazoa</taxon>
        <taxon>Ecdysozoa</taxon>
        <taxon>Arthropoda</taxon>
        <taxon>Hexapoda</taxon>
        <taxon>Insecta</taxon>
        <taxon>Pterygota</taxon>
        <taxon>Neoptera</taxon>
        <taxon>Polyneoptera</taxon>
        <taxon>Dictyoptera</taxon>
        <taxon>Blattodea</taxon>
        <taxon>Blattoidea</taxon>
        <taxon>Blattidae</taxon>
        <taxon>Blattinae</taxon>
        <taxon>Periplaneta</taxon>
    </lineage>
</organism>
<protein>
    <submittedName>
        <fullName evidence="1">Uncharacterized protein</fullName>
    </submittedName>
</protein>